<evidence type="ECO:0000313" key="9">
    <source>
        <dbReference type="EMBL" id="MCP1727560.1"/>
    </source>
</evidence>
<keyword evidence="3" id="KW-0805">Transcription regulation</keyword>
<evidence type="ECO:0000256" key="4">
    <source>
        <dbReference type="ARBA" id="ARBA00023125"/>
    </source>
</evidence>
<sequence>MEQGAYQIADAARASGVSARLIRHYESRGLIPAPHRGANGYRYYQPRDIERLRFVHRARNLGFSLAQIRQLLDLWQNRQRSSQEVKRLALSHIAELEAKIRELEDMRNTLRHLADHCQGNDRPDCPILDDLAGQAEPHAASNKGQ</sequence>
<keyword evidence="5" id="KW-0804">Transcription</keyword>
<feature type="region of interest" description="Disordered" evidence="7">
    <location>
        <begin position="125"/>
        <end position="145"/>
    </location>
</feature>
<dbReference type="PROSITE" id="PS50937">
    <property type="entry name" value="HTH_MERR_2"/>
    <property type="match status" value="1"/>
</dbReference>
<evidence type="ECO:0000313" key="10">
    <source>
        <dbReference type="Proteomes" id="UP001523550"/>
    </source>
</evidence>
<comment type="subcellular location">
    <subcellularLocation>
        <location evidence="1">Cytoplasm</location>
    </subcellularLocation>
</comment>
<keyword evidence="2" id="KW-0963">Cytoplasm</keyword>
<dbReference type="PRINTS" id="PR00040">
    <property type="entry name" value="HTHMERR"/>
</dbReference>
<dbReference type="Gene3D" id="1.10.1660.10">
    <property type="match status" value="1"/>
</dbReference>
<dbReference type="Pfam" id="PF09278">
    <property type="entry name" value="MerR-DNA-bind"/>
    <property type="match status" value="1"/>
</dbReference>
<dbReference type="PANTHER" id="PTHR30204:SF94">
    <property type="entry name" value="HEAVY METAL-DEPENDENT TRANSCRIPTIONAL REGULATOR HI_0293-RELATED"/>
    <property type="match status" value="1"/>
</dbReference>
<evidence type="ECO:0000259" key="8">
    <source>
        <dbReference type="PROSITE" id="PS50937"/>
    </source>
</evidence>
<keyword evidence="6" id="KW-0175">Coiled coil</keyword>
<feature type="domain" description="HTH merR-type" evidence="8">
    <location>
        <begin position="5"/>
        <end position="74"/>
    </location>
</feature>
<dbReference type="InterPro" id="IPR009061">
    <property type="entry name" value="DNA-bd_dom_put_sf"/>
</dbReference>
<dbReference type="PROSITE" id="PS00552">
    <property type="entry name" value="HTH_MERR_1"/>
    <property type="match status" value="1"/>
</dbReference>
<dbReference type="NCBIfam" id="TIGR02044">
    <property type="entry name" value="CueR"/>
    <property type="match status" value="1"/>
</dbReference>
<evidence type="ECO:0000256" key="1">
    <source>
        <dbReference type="ARBA" id="ARBA00004496"/>
    </source>
</evidence>
<dbReference type="InterPro" id="IPR015358">
    <property type="entry name" value="Tscrpt_reg_MerR_DNA-bd"/>
</dbReference>
<dbReference type="InterPro" id="IPR047057">
    <property type="entry name" value="MerR_fam"/>
</dbReference>
<dbReference type="Pfam" id="PF00376">
    <property type="entry name" value="MerR"/>
    <property type="match status" value="1"/>
</dbReference>
<name>A0ABT1G8E5_9GAMM</name>
<evidence type="ECO:0000256" key="6">
    <source>
        <dbReference type="SAM" id="Coils"/>
    </source>
</evidence>
<feature type="coiled-coil region" evidence="6">
    <location>
        <begin position="86"/>
        <end position="116"/>
    </location>
</feature>
<comment type="caution">
    <text evidence="9">The sequence shown here is derived from an EMBL/GenBank/DDBJ whole genome shotgun (WGS) entry which is preliminary data.</text>
</comment>
<dbReference type="PANTHER" id="PTHR30204">
    <property type="entry name" value="REDOX-CYCLING DRUG-SENSING TRANSCRIPTIONAL ACTIVATOR SOXR"/>
    <property type="match status" value="1"/>
</dbReference>
<accession>A0ABT1G8E5</accession>
<dbReference type="SMART" id="SM00422">
    <property type="entry name" value="HTH_MERR"/>
    <property type="match status" value="1"/>
</dbReference>
<reference evidence="9 10" key="1">
    <citation type="submission" date="2022-03" db="EMBL/GenBank/DDBJ databases">
        <title>Genomic Encyclopedia of Type Strains, Phase III (KMG-III): the genomes of soil and plant-associated and newly described type strains.</title>
        <authorList>
            <person name="Whitman W."/>
        </authorList>
    </citation>
    <scope>NUCLEOTIDE SEQUENCE [LARGE SCALE GENOMIC DNA]</scope>
    <source>
        <strain evidence="9 10">BSker1</strain>
    </source>
</reference>
<keyword evidence="4" id="KW-0238">DNA-binding</keyword>
<evidence type="ECO:0000256" key="2">
    <source>
        <dbReference type="ARBA" id="ARBA00022490"/>
    </source>
</evidence>
<dbReference type="Proteomes" id="UP001523550">
    <property type="component" value="Unassembled WGS sequence"/>
</dbReference>
<evidence type="ECO:0000256" key="5">
    <source>
        <dbReference type="ARBA" id="ARBA00023163"/>
    </source>
</evidence>
<organism evidence="9 10">
    <name type="scientific">Natronospira proteinivora</name>
    <dbReference type="NCBI Taxonomy" id="1807133"/>
    <lineage>
        <taxon>Bacteria</taxon>
        <taxon>Pseudomonadati</taxon>
        <taxon>Pseudomonadota</taxon>
        <taxon>Gammaproteobacteria</taxon>
        <taxon>Natronospirales</taxon>
        <taxon>Natronospiraceae</taxon>
        <taxon>Natronospira</taxon>
    </lineage>
</organism>
<dbReference type="CDD" id="cd01108">
    <property type="entry name" value="HTH_CueR"/>
    <property type="match status" value="1"/>
</dbReference>
<evidence type="ECO:0000256" key="7">
    <source>
        <dbReference type="SAM" id="MobiDB-lite"/>
    </source>
</evidence>
<evidence type="ECO:0000256" key="3">
    <source>
        <dbReference type="ARBA" id="ARBA00023015"/>
    </source>
</evidence>
<protein>
    <submittedName>
        <fullName evidence="9">Cu(I)-responsive transcriptional regulator</fullName>
    </submittedName>
</protein>
<keyword evidence="10" id="KW-1185">Reference proteome</keyword>
<dbReference type="InterPro" id="IPR011789">
    <property type="entry name" value="CueR"/>
</dbReference>
<proteinExistence type="predicted"/>
<dbReference type="InterPro" id="IPR000551">
    <property type="entry name" value="MerR-type_HTH_dom"/>
</dbReference>
<dbReference type="SUPFAM" id="SSF46955">
    <property type="entry name" value="Putative DNA-binding domain"/>
    <property type="match status" value="1"/>
</dbReference>
<gene>
    <name evidence="9" type="ORF">J2T60_001560</name>
</gene>
<dbReference type="RefSeq" id="WP_253447942.1">
    <property type="nucleotide sequence ID" value="NZ_JALJYF010000002.1"/>
</dbReference>
<dbReference type="EMBL" id="JALJYF010000002">
    <property type="protein sequence ID" value="MCP1727560.1"/>
    <property type="molecule type" value="Genomic_DNA"/>
</dbReference>